<evidence type="ECO:0000256" key="7">
    <source>
        <dbReference type="ARBA" id="ARBA00022753"/>
    </source>
</evidence>
<keyword evidence="7" id="KW-0967">Endosome</keyword>
<evidence type="ECO:0000256" key="11">
    <source>
        <dbReference type="ARBA" id="ARBA00023136"/>
    </source>
</evidence>
<protein>
    <recommendedName>
        <fullName evidence="24">Protein FAM125A</fullName>
    </recommendedName>
</protein>
<dbReference type="SUPFAM" id="SSF50969">
    <property type="entry name" value="YVTN repeat-like/Quinoprotein amine dehydrogenase"/>
    <property type="match status" value="1"/>
</dbReference>
<comment type="function">
    <text evidence="15">Component of the ESCRT-I complex, a regulator of vesicular trafficking process. Required for the sorting of endocytic ubiquitinated cargos into multivesicular bodies.</text>
</comment>
<evidence type="ECO:0000256" key="14">
    <source>
        <dbReference type="ARBA" id="ARBA00034103"/>
    </source>
</evidence>
<dbReference type="InterPro" id="IPR022082">
    <property type="entry name" value="Noelin_dom"/>
</dbReference>
<dbReference type="AlphaFoldDB" id="A0AA88QDD7"/>
<sequence>MGIPVSFRRDTPSHLSHPVSLCLCRFSIVRRSSFAGLCFGLTEGLSVSSKPKFDRRDMSVPLLKIGAVLSTMIMVTNWMSQTLPGLVGLDPHIAQPGTSEKIISQVSYPGEDEGWQVYGSVQGNCVCSIMTPAHGACGGDPRHARLQQIADQVLNVSQYMEILNQRTTQDLQQLRDSEMLLEMLEKRLNIAHEEPHSLTSQSLQELRGSVSQCRPLRALMGRLRADAGQLEALKEELERLNDSLSVLQERFTFRHYQQLQQREFILQRHLHTCSSQLGCGRLVGISAPLTIRSSGSRFGSWMMDSVIDSSDNRVWVMDGYFKGRRLMEYQSLGDFATGQNFITHHLPHPWAGTGHVVYNGSLYYNKHHSNVVVRYDLASGGVLQQRPLDQAGFNNTFPYSWGGSSDIDLMADETGLWAAYSSIPRGGNVVLSRLHPDSLEVLRSWDTGFPKRSAGESFLICGTLYVTNSHLAGAKVHFAFHTDASSYEYTDIAFHNQYSHISMLDYNPRVRALYTWNNGHQMSVFESSAFSRPITAVAWASNNTTCPAQFILITQTEDGASANFIRGFAIKSGFYLCYSKDLSGGMVVADVKVITDKETIPHGYCYIPEFLESKTSVGKKKRICVRIVPVGSVTTAVLDLKLTAKNKTMVQQYTCLGDMNGFVVWCLKGHFSTPAPQAKPRSVSLDMRSLSLEGTGPPQPLKPSNLPEAPPKVSRRRSKLDINNSTEAVYESANHSNIYGITAMDGVPFSLHPKFESQSNSKVSVSTLSDICVKSVQDIEKEYNYTFAVEELAAKRICPSVSG</sequence>
<evidence type="ECO:0000256" key="9">
    <source>
        <dbReference type="ARBA" id="ARBA00023018"/>
    </source>
</evidence>
<evidence type="ECO:0000256" key="16">
    <source>
        <dbReference type="PROSITE-ProRule" id="PRU00446"/>
    </source>
</evidence>
<feature type="coiled-coil region" evidence="17">
    <location>
        <begin position="174"/>
        <end position="250"/>
    </location>
</feature>
<dbReference type="PROSITE" id="PS51498">
    <property type="entry name" value="MABP"/>
    <property type="match status" value="1"/>
</dbReference>
<dbReference type="Pfam" id="PF12308">
    <property type="entry name" value="Noelin-1"/>
    <property type="match status" value="1"/>
</dbReference>
<evidence type="ECO:0000256" key="8">
    <source>
        <dbReference type="ARBA" id="ARBA00022927"/>
    </source>
</evidence>
<dbReference type="InterPro" id="IPR050605">
    <property type="entry name" value="Olfactomedin-like_domain"/>
</dbReference>
<organism evidence="22 23">
    <name type="scientific">Cirrhinus molitorella</name>
    <name type="common">mud carp</name>
    <dbReference type="NCBI Taxonomy" id="172907"/>
    <lineage>
        <taxon>Eukaryota</taxon>
        <taxon>Metazoa</taxon>
        <taxon>Chordata</taxon>
        <taxon>Craniata</taxon>
        <taxon>Vertebrata</taxon>
        <taxon>Euteleostomi</taxon>
        <taxon>Actinopterygii</taxon>
        <taxon>Neopterygii</taxon>
        <taxon>Teleostei</taxon>
        <taxon>Ostariophysi</taxon>
        <taxon>Cypriniformes</taxon>
        <taxon>Cyprinidae</taxon>
        <taxon>Labeoninae</taxon>
        <taxon>Labeonini</taxon>
        <taxon>Cirrhinus</taxon>
    </lineage>
</organism>
<feature type="disulfide bond" evidence="16">
    <location>
        <begin position="279"/>
        <end position="461"/>
    </location>
</feature>
<dbReference type="InterPro" id="IPR003112">
    <property type="entry name" value="Olfac-like_dom"/>
</dbReference>
<evidence type="ECO:0000256" key="6">
    <source>
        <dbReference type="ARBA" id="ARBA00022729"/>
    </source>
</evidence>
<comment type="similarity">
    <text evidence="3">Belongs to the MVB12 family.</text>
</comment>
<dbReference type="InterPro" id="IPR011044">
    <property type="entry name" value="Quino_amine_DH_bsu"/>
</dbReference>
<dbReference type="PROSITE" id="PS51497">
    <property type="entry name" value="UMA"/>
    <property type="match status" value="1"/>
</dbReference>
<feature type="domain" description="UMA" evidence="20">
    <location>
        <begin position="744"/>
        <end position="794"/>
    </location>
</feature>
<dbReference type="PANTHER" id="PTHR23192:SF80">
    <property type="entry name" value="OLFACTOMEDIN 2 LIKE PRECURSOR"/>
    <property type="match status" value="1"/>
</dbReference>
<proteinExistence type="inferred from homology"/>
<keyword evidence="8" id="KW-0653">Protein transport</keyword>
<dbReference type="InterPro" id="IPR018798">
    <property type="entry name" value="MVB12A/B"/>
</dbReference>
<dbReference type="InterPro" id="IPR023340">
    <property type="entry name" value="UMA"/>
</dbReference>
<dbReference type="GO" id="GO:0045202">
    <property type="term" value="C:synapse"/>
    <property type="evidence" value="ECO:0007669"/>
    <property type="project" value="UniProtKB-SubCell"/>
</dbReference>
<keyword evidence="23" id="KW-1185">Reference proteome</keyword>
<dbReference type="GO" id="GO:0007165">
    <property type="term" value="P:signal transduction"/>
    <property type="evidence" value="ECO:0007669"/>
    <property type="project" value="TreeGrafter"/>
</dbReference>
<evidence type="ECO:0000259" key="21">
    <source>
        <dbReference type="PROSITE" id="PS51498"/>
    </source>
</evidence>
<dbReference type="FunFam" id="2.100.10.50:FF:000002">
    <property type="entry name" value="Multivesicular body subunit 12B"/>
    <property type="match status" value="1"/>
</dbReference>
<evidence type="ECO:0000313" key="23">
    <source>
        <dbReference type="Proteomes" id="UP001187343"/>
    </source>
</evidence>
<evidence type="ECO:0000256" key="5">
    <source>
        <dbReference type="ARBA" id="ARBA00022525"/>
    </source>
</evidence>
<dbReference type="Proteomes" id="UP001187343">
    <property type="component" value="Unassembled WGS sequence"/>
</dbReference>
<evidence type="ECO:0000256" key="13">
    <source>
        <dbReference type="ARBA" id="ARBA00023180"/>
    </source>
</evidence>
<evidence type="ECO:0000256" key="12">
    <source>
        <dbReference type="ARBA" id="ARBA00023157"/>
    </source>
</evidence>
<dbReference type="GO" id="GO:0031902">
    <property type="term" value="C:late endosome membrane"/>
    <property type="evidence" value="ECO:0007669"/>
    <property type="project" value="UniProtKB-SubCell"/>
</dbReference>
<evidence type="ECO:0000259" key="19">
    <source>
        <dbReference type="PROSITE" id="PS51132"/>
    </source>
</evidence>
<evidence type="ECO:0000256" key="15">
    <source>
        <dbReference type="ARBA" id="ARBA00053101"/>
    </source>
</evidence>
<feature type="domain" description="MABP" evidence="21">
    <location>
        <begin position="531"/>
        <end position="670"/>
    </location>
</feature>
<keyword evidence="6" id="KW-0732">Signal</keyword>
<keyword evidence="13" id="KW-0325">Glycoprotein</keyword>
<keyword evidence="11" id="KW-0472">Membrane</keyword>
<feature type="region of interest" description="Disordered" evidence="18">
    <location>
        <begin position="689"/>
        <end position="718"/>
    </location>
</feature>
<accession>A0AA88QDD7</accession>
<evidence type="ECO:0000256" key="17">
    <source>
        <dbReference type="SAM" id="Coils"/>
    </source>
</evidence>
<dbReference type="GO" id="GO:0005615">
    <property type="term" value="C:extracellular space"/>
    <property type="evidence" value="ECO:0007669"/>
    <property type="project" value="TreeGrafter"/>
</dbReference>
<dbReference type="PROSITE" id="PS51132">
    <property type="entry name" value="OLF"/>
    <property type="match status" value="1"/>
</dbReference>
<evidence type="ECO:0000256" key="4">
    <source>
        <dbReference type="ARBA" id="ARBA00022448"/>
    </source>
</evidence>
<dbReference type="GO" id="GO:0000813">
    <property type="term" value="C:ESCRT I complex"/>
    <property type="evidence" value="ECO:0007669"/>
    <property type="project" value="InterPro"/>
</dbReference>
<evidence type="ECO:0000256" key="1">
    <source>
        <dbReference type="ARBA" id="ARBA00004613"/>
    </source>
</evidence>
<feature type="domain" description="Olfactomedin-like" evidence="19">
    <location>
        <begin position="278"/>
        <end position="530"/>
    </location>
</feature>
<keyword evidence="9" id="KW-0770">Synapse</keyword>
<evidence type="ECO:0008006" key="24">
    <source>
        <dbReference type="Google" id="ProtNLM"/>
    </source>
</evidence>
<keyword evidence="5" id="KW-0964">Secreted</keyword>
<reference evidence="22" key="1">
    <citation type="submission" date="2023-08" db="EMBL/GenBank/DDBJ databases">
        <title>Chromosome-level Genome Assembly of mud carp (Cirrhinus molitorella).</title>
        <authorList>
            <person name="Liu H."/>
        </authorList>
    </citation>
    <scope>NUCLEOTIDE SEQUENCE</scope>
    <source>
        <strain evidence="22">Prfri</strain>
        <tissue evidence="22">Muscle</tissue>
    </source>
</reference>
<dbReference type="EMBL" id="JAUYZG010000004">
    <property type="protein sequence ID" value="KAK2909553.1"/>
    <property type="molecule type" value="Genomic_DNA"/>
</dbReference>
<comment type="caution">
    <text evidence="22">The sequence shown here is derived from an EMBL/GenBank/DDBJ whole genome shotgun (WGS) entry which is preliminary data.</text>
</comment>
<dbReference type="GO" id="GO:0015031">
    <property type="term" value="P:protein transport"/>
    <property type="evidence" value="ECO:0007669"/>
    <property type="project" value="UniProtKB-KW"/>
</dbReference>
<comment type="subcellular location">
    <subcellularLocation>
        <location evidence="2">Late endosome membrane</location>
        <topology evidence="2">Peripheral membrane protein</topology>
    </subcellularLocation>
    <subcellularLocation>
        <location evidence="1">Secreted</location>
    </subcellularLocation>
    <subcellularLocation>
        <location evidence="14">Synapse</location>
    </subcellularLocation>
</comment>
<evidence type="ECO:0000259" key="20">
    <source>
        <dbReference type="PROSITE" id="PS51497"/>
    </source>
</evidence>
<gene>
    <name evidence="22" type="ORF">Q8A67_005390</name>
</gene>
<evidence type="ECO:0000256" key="3">
    <source>
        <dbReference type="ARBA" id="ARBA00010432"/>
    </source>
</evidence>
<keyword evidence="4" id="KW-0813">Transport</keyword>
<dbReference type="InterPro" id="IPR023341">
    <property type="entry name" value="MABP"/>
</dbReference>
<name>A0AA88QDD7_9TELE</name>
<dbReference type="Pfam" id="PF02191">
    <property type="entry name" value="OLF"/>
    <property type="match status" value="1"/>
</dbReference>
<dbReference type="Pfam" id="PF10240">
    <property type="entry name" value="DUF2464"/>
    <property type="match status" value="1"/>
</dbReference>
<keyword evidence="12 16" id="KW-1015">Disulfide bond</keyword>
<evidence type="ECO:0000256" key="10">
    <source>
        <dbReference type="ARBA" id="ARBA00023054"/>
    </source>
</evidence>
<evidence type="ECO:0000256" key="18">
    <source>
        <dbReference type="SAM" id="MobiDB-lite"/>
    </source>
</evidence>
<evidence type="ECO:0000313" key="22">
    <source>
        <dbReference type="EMBL" id="KAK2909553.1"/>
    </source>
</evidence>
<evidence type="ECO:0000256" key="2">
    <source>
        <dbReference type="ARBA" id="ARBA00004633"/>
    </source>
</evidence>
<keyword evidence="10 17" id="KW-0175">Coiled coil</keyword>
<dbReference type="Gene3D" id="2.100.10.50">
    <property type="match status" value="1"/>
</dbReference>
<dbReference type="PANTHER" id="PTHR23192">
    <property type="entry name" value="OLFACTOMEDIN-RELATED"/>
    <property type="match status" value="1"/>
</dbReference>
<dbReference type="SMART" id="SM00284">
    <property type="entry name" value="OLF"/>
    <property type="match status" value="1"/>
</dbReference>